<gene>
    <name evidence="1" type="ORF">CLOTH_20890</name>
</gene>
<dbReference type="AlphaFoldDB" id="A0A1V4I3M3"/>
<dbReference type="EMBL" id="MZGW01000026">
    <property type="protein sequence ID" value="OPJ54582.1"/>
    <property type="molecule type" value="Genomic_DNA"/>
</dbReference>
<organism evidence="1 2">
    <name type="scientific">Alkalithermobacter paradoxus</name>
    <dbReference type="NCBI Taxonomy" id="29349"/>
    <lineage>
        <taxon>Bacteria</taxon>
        <taxon>Bacillati</taxon>
        <taxon>Bacillota</taxon>
        <taxon>Clostridia</taxon>
        <taxon>Peptostreptococcales</taxon>
        <taxon>Tepidibacteraceae</taxon>
        <taxon>Alkalithermobacter</taxon>
    </lineage>
</organism>
<proteinExistence type="predicted"/>
<reference evidence="1 2" key="1">
    <citation type="submission" date="2017-03" db="EMBL/GenBank/DDBJ databases">
        <title>Genome sequence of Clostridium thermoalcaliphilum DSM 7309.</title>
        <authorList>
            <person name="Poehlein A."/>
            <person name="Daniel R."/>
        </authorList>
    </citation>
    <scope>NUCLEOTIDE SEQUENCE [LARGE SCALE GENOMIC DNA]</scope>
    <source>
        <strain evidence="1 2">DSM 7309</strain>
    </source>
</reference>
<comment type="caution">
    <text evidence="1">The sequence shown here is derived from an EMBL/GenBank/DDBJ whole genome shotgun (WGS) entry which is preliminary data.</text>
</comment>
<evidence type="ECO:0000313" key="2">
    <source>
        <dbReference type="Proteomes" id="UP000190140"/>
    </source>
</evidence>
<accession>A0A1V4I3M3</accession>
<sequence>MPEMNYFKNKSIKIVKTDGSNNYIDKETSSESYEEM</sequence>
<keyword evidence="2" id="KW-1185">Reference proteome</keyword>
<evidence type="ECO:0000313" key="1">
    <source>
        <dbReference type="EMBL" id="OPJ54582.1"/>
    </source>
</evidence>
<dbReference type="Proteomes" id="UP000190140">
    <property type="component" value="Unassembled WGS sequence"/>
</dbReference>
<protein>
    <submittedName>
        <fullName evidence="1">Uncharacterized protein</fullName>
    </submittedName>
</protein>
<name>A0A1V4I3M3_9FIRM</name>